<evidence type="ECO:0000256" key="3">
    <source>
        <dbReference type="ARBA" id="ARBA00009895"/>
    </source>
</evidence>
<name>A0A6V7V5V7_MELEN</name>
<comment type="subcellular location">
    <subcellularLocation>
        <location evidence="2">Nucleus</location>
        <location evidence="2">Nucleolus</location>
    </subcellularLocation>
</comment>
<dbReference type="GO" id="GO:0005730">
    <property type="term" value="C:nucleolus"/>
    <property type="evidence" value="ECO:0007669"/>
    <property type="project" value="UniProtKB-SubCell"/>
</dbReference>
<evidence type="ECO:0000256" key="5">
    <source>
        <dbReference type="ARBA" id="ARBA00022517"/>
    </source>
</evidence>
<gene>
    <name evidence="10" type="ORF">MENT_LOCUS21762</name>
</gene>
<keyword evidence="6 8" id="KW-0694">RNA-binding</keyword>
<reference evidence="10 11" key="1">
    <citation type="submission" date="2020-08" db="EMBL/GenBank/DDBJ databases">
        <authorList>
            <person name="Koutsovoulos G."/>
            <person name="Danchin GJ E."/>
        </authorList>
    </citation>
    <scope>NUCLEOTIDE SEQUENCE [LARGE SCALE GENOMIC DNA]</scope>
</reference>
<dbReference type="OrthoDB" id="27490at2759"/>
<dbReference type="InterPro" id="IPR036974">
    <property type="entry name" value="PUA_sf"/>
</dbReference>
<evidence type="ECO:0000256" key="2">
    <source>
        <dbReference type="ARBA" id="ARBA00004604"/>
    </source>
</evidence>
<comment type="caution">
    <text evidence="10">The sequence shown here is derived from an EMBL/GenBank/DDBJ whole genome shotgun (WGS) entry which is preliminary data.</text>
</comment>
<evidence type="ECO:0000256" key="6">
    <source>
        <dbReference type="ARBA" id="ARBA00022884"/>
    </source>
</evidence>
<dbReference type="AlphaFoldDB" id="A0A6V7V5V7"/>
<dbReference type="PROSITE" id="PS50890">
    <property type="entry name" value="PUA"/>
    <property type="match status" value="1"/>
</dbReference>
<keyword evidence="7 8" id="KW-0539">Nucleus</keyword>
<dbReference type="InterPro" id="IPR040598">
    <property type="entry name" value="NIP7_N"/>
</dbReference>
<evidence type="ECO:0000259" key="9">
    <source>
        <dbReference type="SMART" id="SM00359"/>
    </source>
</evidence>
<evidence type="ECO:0000313" key="11">
    <source>
        <dbReference type="Proteomes" id="UP000580250"/>
    </source>
</evidence>
<dbReference type="Gene3D" id="3.10.450.220">
    <property type="match status" value="1"/>
</dbReference>
<dbReference type="InterPro" id="IPR002478">
    <property type="entry name" value="PUA"/>
</dbReference>
<dbReference type="CDD" id="cd21151">
    <property type="entry name" value="PUA_Nip7-like"/>
    <property type="match status" value="1"/>
</dbReference>
<dbReference type="GO" id="GO:0003723">
    <property type="term" value="F:RNA binding"/>
    <property type="evidence" value="ECO:0007669"/>
    <property type="project" value="UniProtKB-KW"/>
</dbReference>
<dbReference type="FunFam" id="2.30.130.10:FF:000002">
    <property type="entry name" value="60S ribosome subunit biogenesis protein NIP7 homolog"/>
    <property type="match status" value="1"/>
</dbReference>
<comment type="subunit">
    <text evidence="8">Interacts with pre-ribosome complex.</text>
</comment>
<dbReference type="CDD" id="cd21146">
    <property type="entry name" value="Nip7_N_euk"/>
    <property type="match status" value="1"/>
</dbReference>
<comment type="function">
    <text evidence="1 8">Required for proper 34S pre-rRNA processing and 60S ribosome subunit assembly.</text>
</comment>
<evidence type="ECO:0000313" key="10">
    <source>
        <dbReference type="EMBL" id="CAD2170356.1"/>
    </source>
</evidence>
<evidence type="ECO:0000256" key="1">
    <source>
        <dbReference type="ARBA" id="ARBA00004087"/>
    </source>
</evidence>
<evidence type="ECO:0000256" key="7">
    <source>
        <dbReference type="ARBA" id="ARBA00023242"/>
    </source>
</evidence>
<feature type="domain" description="PUA" evidence="9">
    <location>
        <begin position="79"/>
        <end position="154"/>
    </location>
</feature>
<accession>A0A6V7V5V7</accession>
<evidence type="ECO:0000256" key="4">
    <source>
        <dbReference type="ARBA" id="ARBA00018162"/>
    </source>
</evidence>
<protein>
    <recommendedName>
        <fullName evidence="4 8">60S ribosome subunit biogenesis protein NIP7 homolog</fullName>
    </recommendedName>
</protein>
<sequence length="164" mass="18601">MRPLTDEETEKFFKKLSNYIGDNIKLLLEREDGEYVFRLHKDRVYYCSEKLMRQAACIGRGSFFLHITALDYLAPYALAKIWLKPQAEQQFLYGNNIVKSGVGRMSEGIEEKQGIIVYNMSDLPLGFGVAAKGTVSCKKADPTALVVLHQSDLGEYIRNEEGLI</sequence>
<dbReference type="SUPFAM" id="SSF88697">
    <property type="entry name" value="PUA domain-like"/>
    <property type="match status" value="1"/>
</dbReference>
<dbReference type="Proteomes" id="UP000580250">
    <property type="component" value="Unassembled WGS sequence"/>
</dbReference>
<proteinExistence type="inferred from homology"/>
<dbReference type="InterPro" id="IPR055359">
    <property type="entry name" value="Nip7_N_euk"/>
</dbReference>
<dbReference type="InterPro" id="IPR005155">
    <property type="entry name" value="UPF0113_PUA"/>
</dbReference>
<evidence type="ECO:0000256" key="8">
    <source>
        <dbReference type="PIRNR" id="PIRNR017190"/>
    </source>
</evidence>
<dbReference type="GO" id="GO:0042255">
    <property type="term" value="P:ribosome assembly"/>
    <property type="evidence" value="ECO:0007669"/>
    <property type="project" value="InterPro"/>
</dbReference>
<dbReference type="EMBL" id="CAJEWN010000167">
    <property type="protein sequence ID" value="CAD2170356.1"/>
    <property type="molecule type" value="Genomic_DNA"/>
</dbReference>
<dbReference type="PIRSF" id="PIRSF017190">
    <property type="entry name" value="Rbsml_synth_fac_NIP7"/>
    <property type="match status" value="1"/>
</dbReference>
<dbReference type="PANTHER" id="PTHR23415">
    <property type="entry name" value="CYCLIN-DEPENDENT KINASES REGULATORY SUBUNIT/60S RIBOSOME SUBUNIT BIOGENESIS PROTEIN NIP7"/>
    <property type="match status" value="1"/>
</dbReference>
<keyword evidence="5 8" id="KW-0690">Ribosome biogenesis</keyword>
<dbReference type="SUPFAM" id="SSF88802">
    <property type="entry name" value="Pre-PUA domain"/>
    <property type="match status" value="1"/>
</dbReference>
<dbReference type="Pfam" id="PF03657">
    <property type="entry name" value="UPF0113"/>
    <property type="match status" value="1"/>
</dbReference>
<dbReference type="Gene3D" id="2.30.130.10">
    <property type="entry name" value="PUA domain"/>
    <property type="match status" value="1"/>
</dbReference>
<dbReference type="InterPro" id="IPR016686">
    <property type="entry name" value="Ribosomal_synth_fac_NIP7"/>
</dbReference>
<dbReference type="SMART" id="SM00359">
    <property type="entry name" value="PUA"/>
    <property type="match status" value="1"/>
</dbReference>
<comment type="similarity">
    <text evidence="3 8">Belongs to the NIP7 family.</text>
</comment>
<organism evidence="10 11">
    <name type="scientific">Meloidogyne enterolobii</name>
    <name type="common">Root-knot nematode worm</name>
    <name type="synonym">Meloidogyne mayaguensis</name>
    <dbReference type="NCBI Taxonomy" id="390850"/>
    <lineage>
        <taxon>Eukaryota</taxon>
        <taxon>Metazoa</taxon>
        <taxon>Ecdysozoa</taxon>
        <taxon>Nematoda</taxon>
        <taxon>Chromadorea</taxon>
        <taxon>Rhabditida</taxon>
        <taxon>Tylenchina</taxon>
        <taxon>Tylenchomorpha</taxon>
        <taxon>Tylenchoidea</taxon>
        <taxon>Meloidogynidae</taxon>
        <taxon>Meloidogyninae</taxon>
        <taxon>Meloidogyne</taxon>
    </lineage>
</organism>
<dbReference type="InterPro" id="IPR015947">
    <property type="entry name" value="PUA-like_sf"/>
</dbReference>
<dbReference type="Pfam" id="PF17833">
    <property type="entry name" value="pre-PUA_NIP7"/>
    <property type="match status" value="1"/>
</dbReference>